<organism evidence="1 2">
    <name type="scientific">Ruminococcus albus 8</name>
    <dbReference type="NCBI Taxonomy" id="246199"/>
    <lineage>
        <taxon>Bacteria</taxon>
        <taxon>Bacillati</taxon>
        <taxon>Bacillota</taxon>
        <taxon>Clostridia</taxon>
        <taxon>Eubacteriales</taxon>
        <taxon>Oscillospiraceae</taxon>
        <taxon>Ruminococcus</taxon>
    </lineage>
</organism>
<name>E9SDP3_RUMAL</name>
<dbReference type="STRING" id="246199.CUS_7242"/>
<evidence type="ECO:0000313" key="2">
    <source>
        <dbReference type="Proteomes" id="UP000004259"/>
    </source>
</evidence>
<evidence type="ECO:0000313" key="1">
    <source>
        <dbReference type="EMBL" id="EGC02682.1"/>
    </source>
</evidence>
<protein>
    <submittedName>
        <fullName evidence="1">Uncharacterized protein</fullName>
    </submittedName>
</protein>
<dbReference type="Proteomes" id="UP000004259">
    <property type="component" value="Unassembled WGS sequence"/>
</dbReference>
<sequence length="58" mass="6208">MKDKRVYALRGIGAVMLLLGIAAAVRGNYSSCACFCSSASVINASNIISRKNKENNKE</sequence>
<reference evidence="1 2" key="1">
    <citation type="submission" date="2011-02" db="EMBL/GenBank/DDBJ databases">
        <authorList>
            <person name="Nelson K.E."/>
            <person name="Sutton G."/>
            <person name="Torralba M."/>
            <person name="Durkin S."/>
            <person name="Harkins D."/>
            <person name="Montgomery R."/>
            <person name="Ziemer C."/>
            <person name="Klaassens E."/>
            <person name="Ocuiv P."/>
            <person name="Morrison M."/>
        </authorList>
    </citation>
    <scope>NUCLEOTIDE SEQUENCE [LARGE SCALE GENOMIC DNA]</scope>
    <source>
        <strain evidence="1 2">8</strain>
    </source>
</reference>
<proteinExistence type="predicted"/>
<keyword evidence="2" id="KW-1185">Reference proteome</keyword>
<dbReference type="AlphaFoldDB" id="E9SDP3"/>
<dbReference type="RefSeq" id="WP_002850688.1">
    <property type="nucleotide sequence ID" value="NZ_ADKM02000091.1"/>
</dbReference>
<accession>E9SDP3</accession>
<comment type="caution">
    <text evidence="1">The sequence shown here is derived from an EMBL/GenBank/DDBJ whole genome shotgun (WGS) entry which is preliminary data.</text>
</comment>
<gene>
    <name evidence="1" type="ORF">CUS_7242</name>
</gene>
<dbReference type="EMBL" id="ADKM02000091">
    <property type="protein sequence ID" value="EGC02682.1"/>
    <property type="molecule type" value="Genomic_DNA"/>
</dbReference>